<dbReference type="Pfam" id="PF00293">
    <property type="entry name" value="NUDIX"/>
    <property type="match status" value="1"/>
</dbReference>
<comment type="subunit">
    <text evidence="20">Associates with the SNF1-related protein kinase (SnRK) complex. Interacts with AL1, a geminivirus (TGMV) protein essential for viral replication.</text>
</comment>
<evidence type="ECO:0000256" key="4">
    <source>
        <dbReference type="ARBA" id="ARBA00012513"/>
    </source>
</evidence>
<evidence type="ECO:0000256" key="9">
    <source>
        <dbReference type="ARBA" id="ARBA00022679"/>
    </source>
</evidence>
<evidence type="ECO:0000256" key="3">
    <source>
        <dbReference type="ARBA" id="ARBA00005279"/>
    </source>
</evidence>
<keyword evidence="7" id="KW-0597">Phosphoprotein</keyword>
<dbReference type="EMBL" id="CP136898">
    <property type="protein sequence ID" value="WOL19310.1"/>
    <property type="molecule type" value="Genomic_DNA"/>
</dbReference>
<keyword evidence="15" id="KW-0694">RNA-binding</keyword>
<dbReference type="Gene3D" id="1.10.510.10">
    <property type="entry name" value="Transferase(Phosphotransferase) domain 1"/>
    <property type="match status" value="1"/>
</dbReference>
<evidence type="ECO:0000256" key="10">
    <source>
        <dbReference type="ARBA" id="ARBA00022723"/>
    </source>
</evidence>
<keyword evidence="11 21" id="KW-0547">Nucleotide-binding</keyword>
<keyword evidence="16" id="KW-0464">Manganese</keyword>
<dbReference type="PANTHER" id="PTHR23114:SF17">
    <property type="entry name" value="M7GPPPN-MRNA HYDROLASE"/>
    <property type="match status" value="1"/>
</dbReference>
<comment type="cofactor">
    <cofactor evidence="1">
        <name>Mn(2+)</name>
        <dbReference type="ChEBI" id="CHEBI:29035"/>
    </cofactor>
</comment>
<dbReference type="Pfam" id="PF05026">
    <property type="entry name" value="DCP2"/>
    <property type="match status" value="1"/>
</dbReference>
<evidence type="ECO:0000256" key="11">
    <source>
        <dbReference type="ARBA" id="ARBA00022741"/>
    </source>
</evidence>
<evidence type="ECO:0000256" key="5">
    <source>
        <dbReference type="ARBA" id="ARBA00022490"/>
    </source>
</evidence>
<evidence type="ECO:0000256" key="16">
    <source>
        <dbReference type="ARBA" id="ARBA00023211"/>
    </source>
</evidence>
<protein>
    <recommendedName>
        <fullName evidence="4">non-specific serine/threonine protein kinase</fullName>
        <ecNumber evidence="4">2.7.11.1</ecNumber>
    </recommendedName>
</protein>
<dbReference type="GO" id="GO:0000184">
    <property type="term" value="P:nuclear-transcribed mRNA catabolic process, nonsense-mediated decay"/>
    <property type="evidence" value="ECO:0007669"/>
    <property type="project" value="InterPro"/>
</dbReference>
<evidence type="ECO:0000256" key="2">
    <source>
        <dbReference type="ARBA" id="ARBA00004496"/>
    </source>
</evidence>
<dbReference type="AlphaFoldDB" id="A0AAQ3L3A6"/>
<keyword evidence="14 21" id="KW-0067">ATP-binding</keyword>
<dbReference type="PROSITE" id="PS50011">
    <property type="entry name" value="PROTEIN_KINASE_DOM"/>
    <property type="match status" value="1"/>
</dbReference>
<evidence type="ECO:0000259" key="23">
    <source>
        <dbReference type="PROSITE" id="PS51462"/>
    </source>
</evidence>
<dbReference type="GO" id="GO:0005524">
    <property type="term" value="F:ATP binding"/>
    <property type="evidence" value="ECO:0007669"/>
    <property type="project" value="UniProtKB-UniRule"/>
</dbReference>
<dbReference type="PROSITE" id="PS00107">
    <property type="entry name" value="PROTEIN_KINASE_ATP"/>
    <property type="match status" value="1"/>
</dbReference>
<comment type="subcellular location">
    <subcellularLocation>
        <location evidence="2">Cytoplasm</location>
    </subcellularLocation>
</comment>
<dbReference type="Gene3D" id="3.90.79.10">
    <property type="entry name" value="Nucleoside Triphosphate Pyrophosphohydrolase"/>
    <property type="match status" value="1"/>
</dbReference>
<dbReference type="InterPro" id="IPR017441">
    <property type="entry name" value="Protein_kinase_ATP_BS"/>
</dbReference>
<dbReference type="FunFam" id="1.10.510.10:FF:000747">
    <property type="entry name" value="Serine/threonine-protein kinase GRIK2"/>
    <property type="match status" value="1"/>
</dbReference>
<keyword evidence="25" id="KW-1185">Reference proteome</keyword>
<sequence length="665" mass="75190">MDMGCCGCFGFLRKPHRSQECLLPENMDDTDGSFYNRDTASFYESDSGLQHSVKRSEEILLWRAQNGLICREFPVKETRKVTLSEDDNGNKMVNEYVRECKIGSGSYGKVVLYRSTKDGKQYAIKIFHKSHLLKLRVAPSETAMTDVLREVAIMKMLGHPNIVNLVEVIDDPDTDNFYMVLEYVEGKWMFEGCGAASGLDESTTRRYLRDIVAGLMYLHSHNVVHGDIKPDNLLVTRSNNIKIADFSVSQVFEDDNDVLRRSPGTPVFTAPECCLDLSYHGKAADTWAVGVTLYCMVFGQYPFLGDTLQDTYDKIVNNPLIIPDEINPLLRSLLEGLLCKDPQNRITLHAVSEHPWVIEDEGPIPEYVCSRFVLNVPKEDLESFERILFLLEQAHWFYEDNSVEQNPSLKSLSFREFTSLMFKSCAALRPYIAHIDDIYKDFTSYKFRVPVTGAIILDESYERCLLVKGWKAGASWSFPRGKKSKDEEDHTCAVREVLEETGFDVSKILKMDQYIEVVIGQQRVRLYIIAGVKEDTVFAPLTKKEISEISWHRLDELQPAGDDAMSRGVNGLKLYMVAPFLTTLKSWIAEKSPPISQKSDTSSKAGTCVWKAKNSSEGATVSENSLNRVGSEPLKTDNGPGKSFRNFRFDTTSIFQAMEAAFAAN</sequence>
<dbReference type="Proteomes" id="UP001327560">
    <property type="component" value="Chromosome 9"/>
</dbReference>
<evidence type="ECO:0000256" key="6">
    <source>
        <dbReference type="ARBA" id="ARBA00022527"/>
    </source>
</evidence>
<dbReference type="InterPro" id="IPR000719">
    <property type="entry name" value="Prot_kinase_dom"/>
</dbReference>
<dbReference type="CDD" id="cd14008">
    <property type="entry name" value="STKc_LKB1_CaMKK"/>
    <property type="match status" value="1"/>
</dbReference>
<dbReference type="SUPFAM" id="SSF140586">
    <property type="entry name" value="Dcp2 domain-like"/>
    <property type="match status" value="1"/>
</dbReference>
<dbReference type="GO" id="GO:0030145">
    <property type="term" value="F:manganese ion binding"/>
    <property type="evidence" value="ECO:0007669"/>
    <property type="project" value="InterPro"/>
</dbReference>
<dbReference type="InterPro" id="IPR036189">
    <property type="entry name" value="DCP2_BoxA_sf"/>
</dbReference>
<dbReference type="InterPro" id="IPR008271">
    <property type="entry name" value="Ser/Thr_kinase_AS"/>
</dbReference>
<accession>A0AAQ3L3A6</accession>
<comment type="catalytic activity">
    <reaction evidence="17">
        <text>L-threonyl-[protein] + ATP = O-phospho-L-threonyl-[protein] + ADP + H(+)</text>
        <dbReference type="Rhea" id="RHEA:46608"/>
        <dbReference type="Rhea" id="RHEA-COMP:11060"/>
        <dbReference type="Rhea" id="RHEA-COMP:11605"/>
        <dbReference type="ChEBI" id="CHEBI:15378"/>
        <dbReference type="ChEBI" id="CHEBI:30013"/>
        <dbReference type="ChEBI" id="CHEBI:30616"/>
        <dbReference type="ChEBI" id="CHEBI:61977"/>
        <dbReference type="ChEBI" id="CHEBI:456216"/>
        <dbReference type="EC" id="2.7.11.1"/>
    </reaction>
</comment>
<dbReference type="InterPro" id="IPR007722">
    <property type="entry name" value="DCP2_BoxA"/>
</dbReference>
<evidence type="ECO:0000259" key="22">
    <source>
        <dbReference type="PROSITE" id="PS50011"/>
    </source>
</evidence>
<organism evidence="24 25">
    <name type="scientific">Canna indica</name>
    <name type="common">Indian-shot</name>
    <dbReference type="NCBI Taxonomy" id="4628"/>
    <lineage>
        <taxon>Eukaryota</taxon>
        <taxon>Viridiplantae</taxon>
        <taxon>Streptophyta</taxon>
        <taxon>Embryophyta</taxon>
        <taxon>Tracheophyta</taxon>
        <taxon>Spermatophyta</taxon>
        <taxon>Magnoliopsida</taxon>
        <taxon>Liliopsida</taxon>
        <taxon>Zingiberales</taxon>
        <taxon>Cannaceae</taxon>
        <taxon>Canna</taxon>
    </lineage>
</organism>
<evidence type="ECO:0000313" key="24">
    <source>
        <dbReference type="EMBL" id="WOL19310.1"/>
    </source>
</evidence>
<feature type="domain" description="Protein kinase" evidence="22">
    <location>
        <begin position="96"/>
        <end position="357"/>
    </location>
</feature>
<dbReference type="GO" id="GO:0000290">
    <property type="term" value="P:deadenylation-dependent decapping of nuclear-transcribed mRNA"/>
    <property type="evidence" value="ECO:0007669"/>
    <property type="project" value="InterPro"/>
</dbReference>
<evidence type="ECO:0000256" key="19">
    <source>
        <dbReference type="ARBA" id="ARBA00054601"/>
    </source>
</evidence>
<keyword evidence="9" id="KW-0808">Transferase</keyword>
<dbReference type="PANTHER" id="PTHR23114">
    <property type="entry name" value="M7GPPPN-MRNA HYDROLASE"/>
    <property type="match status" value="1"/>
</dbReference>
<dbReference type="CDD" id="cd03672">
    <property type="entry name" value="NUDIX_Dcp2p_Nudt20"/>
    <property type="match status" value="1"/>
</dbReference>
<dbReference type="GO" id="GO:0009615">
    <property type="term" value="P:response to virus"/>
    <property type="evidence" value="ECO:0007669"/>
    <property type="project" value="UniProtKB-ARBA"/>
</dbReference>
<keyword evidence="5" id="KW-0963">Cytoplasm</keyword>
<dbReference type="GO" id="GO:0004674">
    <property type="term" value="F:protein serine/threonine kinase activity"/>
    <property type="evidence" value="ECO:0007669"/>
    <property type="project" value="UniProtKB-KW"/>
</dbReference>
<proteinExistence type="inferred from homology"/>
<dbReference type="SUPFAM" id="SSF56112">
    <property type="entry name" value="Protein kinase-like (PK-like)"/>
    <property type="match status" value="1"/>
</dbReference>
<dbReference type="GO" id="GO:0005737">
    <property type="term" value="C:cytoplasm"/>
    <property type="evidence" value="ECO:0007669"/>
    <property type="project" value="UniProtKB-SubCell"/>
</dbReference>
<gene>
    <name evidence="24" type="ORF">Cni_G28108</name>
</gene>
<dbReference type="PROSITE" id="PS00108">
    <property type="entry name" value="PROTEIN_KINASE_ST"/>
    <property type="match status" value="1"/>
</dbReference>
<evidence type="ECO:0000256" key="12">
    <source>
        <dbReference type="ARBA" id="ARBA00022777"/>
    </source>
</evidence>
<dbReference type="InterPro" id="IPR015797">
    <property type="entry name" value="NUDIX_hydrolase-like_dom_sf"/>
</dbReference>
<dbReference type="PROSITE" id="PS00893">
    <property type="entry name" value="NUDIX_BOX"/>
    <property type="match status" value="1"/>
</dbReference>
<evidence type="ECO:0000256" key="8">
    <source>
        <dbReference type="ARBA" id="ARBA00022581"/>
    </source>
</evidence>
<dbReference type="Pfam" id="PF00069">
    <property type="entry name" value="Pkinase"/>
    <property type="match status" value="1"/>
</dbReference>
<reference evidence="24 25" key="1">
    <citation type="submission" date="2023-10" db="EMBL/GenBank/DDBJ databases">
        <title>Chromosome-scale genome assembly provides insights into flower coloration mechanisms of Canna indica.</title>
        <authorList>
            <person name="Li C."/>
        </authorList>
    </citation>
    <scope>NUCLEOTIDE SEQUENCE [LARGE SCALE GENOMIC DNA]</scope>
    <source>
        <tissue evidence="24">Flower</tissue>
    </source>
</reference>
<dbReference type="EC" id="2.7.11.1" evidence="4"/>
<keyword evidence="6" id="KW-0723">Serine/threonine-protein kinase</keyword>
<dbReference type="Gene3D" id="3.30.200.20">
    <property type="entry name" value="Phosphorylase Kinase, domain 1"/>
    <property type="match status" value="1"/>
</dbReference>
<keyword evidence="8" id="KW-0945">Host-virus interaction</keyword>
<evidence type="ECO:0000256" key="17">
    <source>
        <dbReference type="ARBA" id="ARBA00047899"/>
    </source>
</evidence>
<dbReference type="InterPro" id="IPR044099">
    <property type="entry name" value="Dcp2_NUDIX"/>
</dbReference>
<dbReference type="PROSITE" id="PS51462">
    <property type="entry name" value="NUDIX"/>
    <property type="match status" value="1"/>
</dbReference>
<evidence type="ECO:0000256" key="18">
    <source>
        <dbReference type="ARBA" id="ARBA00048679"/>
    </source>
</evidence>
<keyword evidence="13" id="KW-0378">Hydrolase</keyword>
<evidence type="ECO:0000256" key="14">
    <source>
        <dbReference type="ARBA" id="ARBA00022840"/>
    </source>
</evidence>
<feature type="binding site" evidence="21">
    <location>
        <position position="125"/>
    </location>
    <ligand>
        <name>ATP</name>
        <dbReference type="ChEBI" id="CHEBI:30616"/>
    </ligand>
</feature>
<evidence type="ECO:0000256" key="20">
    <source>
        <dbReference type="ARBA" id="ARBA00066296"/>
    </source>
</evidence>
<dbReference type="Gene3D" id="1.10.10.1050">
    <property type="entry name" value="Dcp2, box A domain"/>
    <property type="match status" value="1"/>
</dbReference>
<comment type="similarity">
    <text evidence="3">Belongs to the Nudix hydrolase family. DCP2 subfamily.</text>
</comment>
<dbReference type="FunFam" id="3.90.79.10:FF:000003">
    <property type="entry name" value="M7GpppN-mRNA hydrolase isoform 2"/>
    <property type="match status" value="1"/>
</dbReference>
<dbReference type="SUPFAM" id="SSF55811">
    <property type="entry name" value="Nudix"/>
    <property type="match status" value="1"/>
</dbReference>
<dbReference type="FunFam" id="1.10.10.1050:FF:000002">
    <property type="entry name" value="mRNA-decapping enzyme subunit 2"/>
    <property type="match status" value="1"/>
</dbReference>
<dbReference type="InterPro" id="IPR020084">
    <property type="entry name" value="NUDIX_hydrolase_CS"/>
</dbReference>
<evidence type="ECO:0000256" key="13">
    <source>
        <dbReference type="ARBA" id="ARBA00022801"/>
    </source>
</evidence>
<dbReference type="SMART" id="SM00220">
    <property type="entry name" value="S_TKc"/>
    <property type="match status" value="1"/>
</dbReference>
<comment type="function">
    <text evidence="19">Activates SnRK1.1/KIN10 and SnRK1.2/KIN11 by phosphorylation of their activation-loop 'Thr-198' and 'Thr-176', respectively. Required for the regulation by SnRK1 kinases of the transcription of a large set of genes, the modification the activity of metabolic enzymes, and the control of various nutrient-responsive cellular developmental processes.</text>
</comment>
<dbReference type="GO" id="GO:0140933">
    <property type="term" value="F:5'-(N(7)-methylguanosine 5'-triphospho)-[mRNA] hydrolase activity"/>
    <property type="evidence" value="ECO:0007669"/>
    <property type="project" value="InterPro"/>
</dbReference>
<dbReference type="GO" id="GO:0003723">
    <property type="term" value="F:RNA binding"/>
    <property type="evidence" value="ECO:0007669"/>
    <property type="project" value="UniProtKB-KW"/>
</dbReference>
<evidence type="ECO:0000256" key="7">
    <source>
        <dbReference type="ARBA" id="ARBA00022553"/>
    </source>
</evidence>
<name>A0AAQ3L3A6_9LILI</name>
<evidence type="ECO:0000256" key="1">
    <source>
        <dbReference type="ARBA" id="ARBA00001936"/>
    </source>
</evidence>
<evidence type="ECO:0000256" key="15">
    <source>
        <dbReference type="ARBA" id="ARBA00022884"/>
    </source>
</evidence>
<feature type="domain" description="Nudix hydrolase" evidence="23">
    <location>
        <begin position="447"/>
        <end position="576"/>
    </location>
</feature>
<keyword evidence="12 24" id="KW-0418">Kinase</keyword>
<dbReference type="FunFam" id="3.30.200.20:FF:000206">
    <property type="entry name" value="Serine/threonine-protein kinase Ssp1"/>
    <property type="match status" value="1"/>
</dbReference>
<keyword evidence="10" id="KW-0479">Metal-binding</keyword>
<comment type="catalytic activity">
    <reaction evidence="18">
        <text>L-seryl-[protein] + ATP = O-phospho-L-seryl-[protein] + ADP + H(+)</text>
        <dbReference type="Rhea" id="RHEA:17989"/>
        <dbReference type="Rhea" id="RHEA-COMP:9863"/>
        <dbReference type="Rhea" id="RHEA-COMP:11604"/>
        <dbReference type="ChEBI" id="CHEBI:15378"/>
        <dbReference type="ChEBI" id="CHEBI:29999"/>
        <dbReference type="ChEBI" id="CHEBI:30616"/>
        <dbReference type="ChEBI" id="CHEBI:83421"/>
        <dbReference type="ChEBI" id="CHEBI:456216"/>
        <dbReference type="EC" id="2.7.11.1"/>
    </reaction>
</comment>
<dbReference type="SMART" id="SM01125">
    <property type="entry name" value="DCP2"/>
    <property type="match status" value="1"/>
</dbReference>
<evidence type="ECO:0000313" key="25">
    <source>
        <dbReference type="Proteomes" id="UP001327560"/>
    </source>
</evidence>
<dbReference type="InterPro" id="IPR000086">
    <property type="entry name" value="NUDIX_hydrolase_dom"/>
</dbReference>
<dbReference type="InterPro" id="IPR011009">
    <property type="entry name" value="Kinase-like_dom_sf"/>
</dbReference>
<evidence type="ECO:0000256" key="21">
    <source>
        <dbReference type="PROSITE-ProRule" id="PRU10141"/>
    </source>
</evidence>